<accession>A0ABN8Z5I4</accession>
<dbReference type="Proteomes" id="UP001176941">
    <property type="component" value="Chromosome 26"/>
</dbReference>
<evidence type="ECO:0000313" key="2">
    <source>
        <dbReference type="EMBL" id="CAI9167416.1"/>
    </source>
</evidence>
<dbReference type="EMBL" id="OX459962">
    <property type="protein sequence ID" value="CAI9167416.1"/>
    <property type="molecule type" value="Genomic_DNA"/>
</dbReference>
<feature type="region of interest" description="Disordered" evidence="1">
    <location>
        <begin position="44"/>
        <end position="105"/>
    </location>
</feature>
<feature type="compositionally biased region" description="Low complexity" evidence="1">
    <location>
        <begin position="16"/>
        <end position="30"/>
    </location>
</feature>
<protein>
    <submittedName>
        <fullName evidence="2">Uncharacterized protein</fullName>
    </submittedName>
</protein>
<gene>
    <name evidence="2" type="ORF">MRATA1EN1_LOCUS16378</name>
</gene>
<evidence type="ECO:0000313" key="3">
    <source>
        <dbReference type="Proteomes" id="UP001176941"/>
    </source>
</evidence>
<keyword evidence="3" id="KW-1185">Reference proteome</keyword>
<feature type="region of interest" description="Disordered" evidence="1">
    <location>
        <begin position="1"/>
        <end position="30"/>
    </location>
</feature>
<organism evidence="2 3">
    <name type="scientific">Rangifer tarandus platyrhynchus</name>
    <name type="common">Svalbard reindeer</name>
    <dbReference type="NCBI Taxonomy" id="3082113"/>
    <lineage>
        <taxon>Eukaryota</taxon>
        <taxon>Metazoa</taxon>
        <taxon>Chordata</taxon>
        <taxon>Craniata</taxon>
        <taxon>Vertebrata</taxon>
        <taxon>Euteleostomi</taxon>
        <taxon>Mammalia</taxon>
        <taxon>Eutheria</taxon>
        <taxon>Laurasiatheria</taxon>
        <taxon>Artiodactyla</taxon>
        <taxon>Ruminantia</taxon>
        <taxon>Pecora</taxon>
        <taxon>Cervidae</taxon>
        <taxon>Odocoileinae</taxon>
        <taxon>Rangifer</taxon>
    </lineage>
</organism>
<sequence>MGGPAARRSGGREPAQRFPPGAAAPRAPGGSMILTALSSDRHTAHLFTPLDPGLPDPDPDLDFGLAQPSPAVPDRSGQGRGPRLQHCLPSAGTPPSSGGRPRSQRRRLGFTLQELWDLRRQAVLSAALSPDSPYSPPRWMLCPGAQVQLRGSKRGQLHGPSHVGLGAWPLPLQAKEILSIRDPQPRLTQGTLWAKGAALAMQQTGHSGP</sequence>
<name>A0ABN8Z5I4_RANTA</name>
<evidence type="ECO:0000256" key="1">
    <source>
        <dbReference type="SAM" id="MobiDB-lite"/>
    </source>
</evidence>
<proteinExistence type="predicted"/>
<feature type="compositionally biased region" description="Low complexity" evidence="1">
    <location>
        <begin position="89"/>
        <end position="101"/>
    </location>
</feature>
<reference evidence="2" key="1">
    <citation type="submission" date="2023-04" db="EMBL/GenBank/DDBJ databases">
        <authorList>
            <consortium name="ELIXIR-Norway"/>
        </authorList>
    </citation>
    <scope>NUCLEOTIDE SEQUENCE [LARGE SCALE GENOMIC DNA]</scope>
</reference>